<dbReference type="Proteomes" id="UP000503447">
    <property type="component" value="Chromosome"/>
</dbReference>
<evidence type="ECO:0000313" key="2">
    <source>
        <dbReference type="Proteomes" id="UP000503447"/>
    </source>
</evidence>
<reference evidence="2" key="1">
    <citation type="submission" date="2020-05" db="EMBL/GenBank/DDBJ databases">
        <title>Frigoriglobus tundricola gen. nov., sp. nov., a psychrotolerant cellulolytic planctomycete of the family Gemmataceae with two divergent copies of 16S rRNA gene.</title>
        <authorList>
            <person name="Kulichevskaya I.S."/>
            <person name="Ivanova A.A."/>
            <person name="Naumoff D.G."/>
            <person name="Beletsky A.V."/>
            <person name="Rijpstra W.I.C."/>
            <person name="Sinninghe Damste J.S."/>
            <person name="Mardanov A.V."/>
            <person name="Ravin N.V."/>
            <person name="Dedysh S.N."/>
        </authorList>
    </citation>
    <scope>NUCLEOTIDE SEQUENCE [LARGE SCALE GENOMIC DNA]</scope>
    <source>
        <strain evidence="2">PL17</strain>
    </source>
</reference>
<accession>A0A6M5YQM2</accession>
<name>A0A6M5YQM2_9BACT</name>
<sequence>MLRTTPIVIRRTRDQNTTSRSARPVFVFSPRRRRYNTTDRYKRYRIARRVPIHGVSAGQLALRAVPPK</sequence>
<gene>
    <name evidence="1" type="ORF">FTUN_3872</name>
</gene>
<keyword evidence="2" id="KW-1185">Reference proteome</keyword>
<dbReference type="KEGG" id="ftj:FTUN_3872"/>
<organism evidence="1 2">
    <name type="scientific">Frigoriglobus tundricola</name>
    <dbReference type="NCBI Taxonomy" id="2774151"/>
    <lineage>
        <taxon>Bacteria</taxon>
        <taxon>Pseudomonadati</taxon>
        <taxon>Planctomycetota</taxon>
        <taxon>Planctomycetia</taxon>
        <taxon>Gemmatales</taxon>
        <taxon>Gemmataceae</taxon>
        <taxon>Frigoriglobus</taxon>
    </lineage>
</organism>
<protein>
    <submittedName>
        <fullName evidence="1">Uncharacterized protein</fullName>
    </submittedName>
</protein>
<dbReference type="EMBL" id="CP053452">
    <property type="protein sequence ID" value="QJW96315.1"/>
    <property type="molecule type" value="Genomic_DNA"/>
</dbReference>
<evidence type="ECO:0000313" key="1">
    <source>
        <dbReference type="EMBL" id="QJW96315.1"/>
    </source>
</evidence>
<dbReference type="AlphaFoldDB" id="A0A6M5YQM2"/>
<proteinExistence type="predicted"/>